<proteinExistence type="inferred from homology"/>
<evidence type="ECO:0000313" key="11">
    <source>
        <dbReference type="Proteomes" id="UP000199011"/>
    </source>
</evidence>
<dbReference type="InterPro" id="IPR001915">
    <property type="entry name" value="Peptidase_M48"/>
</dbReference>
<keyword evidence="3 8" id="KW-0732">Signal</keyword>
<dbReference type="EMBL" id="FOVO01000003">
    <property type="protein sequence ID" value="SFN41356.1"/>
    <property type="molecule type" value="Genomic_DNA"/>
</dbReference>
<dbReference type="EC" id="3.4.-.-" evidence="8"/>
<sequence precursor="true">MKKTSKKSPITLFISLLLLGNTPVLSAPAEDSLPDIGTTAGATLSINQEMAMGDFYIRSIRAQAPLIYDPLLTQYINDLGHKLVSHADSVKTPFHFYLINNPNINAYAFFGGNVVLHSALLHYSRNESELASVMAHEISHVTQRHLARLIEEQKRTSPLAWAGTLGSILLIMANPQAGMAALSSTLAGFQQGMISFTQSNEQEADRIGMRTLSRAGFDPRGMPNFMQILADQSRYSSRLPEMLYTHPLPDSRLADARNRATQYSAKTVPESQDFLFARVHILTMYSTDQRPYIDELLKKYSQGTAKEQFAAAYGHAILLSQDKKYTEARTILSPLLDKQPDNIWFIDTMTNIDIGQKQYTSAINRLQDALKKHKNNPVLQFSLSNAYFQDNKYSQASQLLFRYTFNHPDDLNGWELLRNAAGKQGKRDEALAAQAEVMALKGQFDLAIMQLSEASALAKLGSYAQKRYDARIDQLRQLQQSYSQYKK</sequence>
<dbReference type="PANTHER" id="PTHR22726">
    <property type="entry name" value="METALLOENDOPEPTIDASE OMA1"/>
    <property type="match status" value="1"/>
</dbReference>
<keyword evidence="11" id="KW-1185">Reference proteome</keyword>
<feature type="domain" description="Peptidase M48" evidence="9">
    <location>
        <begin position="71"/>
        <end position="259"/>
    </location>
</feature>
<evidence type="ECO:0000256" key="7">
    <source>
        <dbReference type="ARBA" id="ARBA00023049"/>
    </source>
</evidence>
<gene>
    <name evidence="8" type="primary">bepA</name>
    <name evidence="10" type="ORF">SAMN05421579_10336</name>
</gene>
<dbReference type="InterPro" id="IPR011990">
    <property type="entry name" value="TPR-like_helical_dom_sf"/>
</dbReference>
<dbReference type="STRING" id="53341.SAMN05421579_10336"/>
<keyword evidence="1 8" id="KW-0645">Protease</keyword>
<dbReference type="InterPro" id="IPR051156">
    <property type="entry name" value="Mito/Outer_Membr_Metalloprot"/>
</dbReference>
<evidence type="ECO:0000256" key="6">
    <source>
        <dbReference type="ARBA" id="ARBA00022833"/>
    </source>
</evidence>
<evidence type="ECO:0000313" key="10">
    <source>
        <dbReference type="EMBL" id="SFN41356.1"/>
    </source>
</evidence>
<evidence type="ECO:0000256" key="1">
    <source>
        <dbReference type="ARBA" id="ARBA00022670"/>
    </source>
</evidence>
<feature type="active site" description="Proton donor" evidence="8">
    <location>
        <position position="205"/>
    </location>
</feature>
<keyword evidence="4 8" id="KW-0574">Periplasm</keyword>
<evidence type="ECO:0000256" key="3">
    <source>
        <dbReference type="ARBA" id="ARBA00022729"/>
    </source>
</evidence>
<dbReference type="Proteomes" id="UP000199011">
    <property type="component" value="Unassembled WGS sequence"/>
</dbReference>
<evidence type="ECO:0000256" key="5">
    <source>
        <dbReference type="ARBA" id="ARBA00022801"/>
    </source>
</evidence>
<accession>A0A1I4YTK7</accession>
<dbReference type="Gene3D" id="3.30.2010.10">
    <property type="entry name" value="Metalloproteases ('zincins'), catalytic domain"/>
    <property type="match status" value="1"/>
</dbReference>
<dbReference type="InterPro" id="IPR030873">
    <property type="entry name" value="Protease_BepA"/>
</dbReference>
<dbReference type="GO" id="GO:0051603">
    <property type="term" value="P:proteolysis involved in protein catabolic process"/>
    <property type="evidence" value="ECO:0007669"/>
    <property type="project" value="TreeGrafter"/>
</dbReference>
<dbReference type="GO" id="GO:0042597">
    <property type="term" value="C:periplasmic space"/>
    <property type="evidence" value="ECO:0007669"/>
    <property type="project" value="UniProtKB-SubCell"/>
</dbReference>
<feature type="signal peptide" evidence="8">
    <location>
        <begin position="1"/>
        <end position="26"/>
    </location>
</feature>
<organism evidence="10 11">
    <name type="scientific">Xenorhabdus japonica</name>
    <dbReference type="NCBI Taxonomy" id="53341"/>
    <lineage>
        <taxon>Bacteria</taxon>
        <taxon>Pseudomonadati</taxon>
        <taxon>Pseudomonadota</taxon>
        <taxon>Gammaproteobacteria</taxon>
        <taxon>Enterobacterales</taxon>
        <taxon>Morganellaceae</taxon>
        <taxon>Xenorhabdus</taxon>
    </lineage>
</organism>
<keyword evidence="6 8" id="KW-0862">Zinc</keyword>
<comment type="subcellular location">
    <subcellularLocation>
        <location evidence="8">Periplasm</location>
    </subcellularLocation>
</comment>
<keyword evidence="2 8" id="KW-0479">Metal-binding</keyword>
<feature type="binding site" evidence="8">
    <location>
        <position position="201"/>
    </location>
    <ligand>
        <name>Zn(2+)</name>
        <dbReference type="ChEBI" id="CHEBI:29105"/>
        <note>catalytic</note>
    </ligand>
</feature>
<dbReference type="HAMAP" id="MF_00997">
    <property type="entry name" value="Protease_BepA"/>
    <property type="match status" value="1"/>
</dbReference>
<dbReference type="RefSeq" id="WP_092517342.1">
    <property type="nucleotide sequence ID" value="NZ_CAWRAH010000048.1"/>
</dbReference>
<dbReference type="Pfam" id="PF14559">
    <property type="entry name" value="TPR_19"/>
    <property type="match status" value="1"/>
</dbReference>
<name>A0A1I4YTK7_9GAMM</name>
<comment type="function">
    <text evidence="8">Functions as both a chaperone and a metalloprotease. Maintains the integrity of the outer membrane by promoting either the assembly or the elimination of outer membrane proteins, depending on their folding state.</text>
</comment>
<reference evidence="11" key="1">
    <citation type="submission" date="2016-10" db="EMBL/GenBank/DDBJ databases">
        <authorList>
            <person name="Varghese N."/>
            <person name="Submissions S."/>
        </authorList>
    </citation>
    <scope>NUCLEOTIDE SEQUENCE [LARGE SCALE GENOMIC DNA]</scope>
    <source>
        <strain evidence="11">DSM 16522</strain>
    </source>
</reference>
<evidence type="ECO:0000259" key="9">
    <source>
        <dbReference type="Pfam" id="PF01435"/>
    </source>
</evidence>
<dbReference type="GO" id="GO:0004222">
    <property type="term" value="F:metalloendopeptidase activity"/>
    <property type="evidence" value="ECO:0007669"/>
    <property type="project" value="InterPro"/>
</dbReference>
<dbReference type="GO" id="GO:0016020">
    <property type="term" value="C:membrane"/>
    <property type="evidence" value="ECO:0007669"/>
    <property type="project" value="InterPro"/>
</dbReference>
<comment type="similarity">
    <text evidence="8">Belongs to the peptidase M48 family. BepA subfamily.</text>
</comment>
<dbReference type="OrthoDB" id="9810445at2"/>
<dbReference type="GO" id="GO:0008270">
    <property type="term" value="F:zinc ion binding"/>
    <property type="evidence" value="ECO:0007669"/>
    <property type="project" value="UniProtKB-UniRule"/>
</dbReference>
<dbReference type="CDD" id="cd07333">
    <property type="entry name" value="M48C_bepA_like"/>
    <property type="match status" value="1"/>
</dbReference>
<evidence type="ECO:0000256" key="2">
    <source>
        <dbReference type="ARBA" id="ARBA00022723"/>
    </source>
</evidence>
<feature type="binding site" evidence="8">
    <location>
        <position position="136"/>
    </location>
    <ligand>
        <name>Zn(2+)</name>
        <dbReference type="ChEBI" id="CHEBI:29105"/>
        <note>catalytic</note>
    </ligand>
</feature>
<dbReference type="AlphaFoldDB" id="A0A1I4YTK7"/>
<feature type="active site" evidence="8">
    <location>
        <position position="137"/>
    </location>
</feature>
<keyword evidence="7 8" id="KW-0482">Metalloprotease</keyword>
<protein>
    <recommendedName>
        <fullName evidence="8">Beta-barrel assembly-enhancing protease</fullName>
        <ecNumber evidence="8">3.4.-.-</ecNumber>
    </recommendedName>
</protein>
<evidence type="ECO:0000256" key="8">
    <source>
        <dbReference type="HAMAP-Rule" id="MF_00997"/>
    </source>
</evidence>
<keyword evidence="5 8" id="KW-0378">Hydrolase</keyword>
<dbReference type="PANTHER" id="PTHR22726:SF1">
    <property type="entry name" value="METALLOENDOPEPTIDASE OMA1, MITOCHONDRIAL"/>
    <property type="match status" value="1"/>
</dbReference>
<feature type="chain" id="PRO_5011801577" description="Beta-barrel assembly-enhancing protease" evidence="8">
    <location>
        <begin position="27"/>
        <end position="487"/>
    </location>
</feature>
<dbReference type="SUPFAM" id="SSF48452">
    <property type="entry name" value="TPR-like"/>
    <property type="match status" value="1"/>
</dbReference>
<dbReference type="Pfam" id="PF01435">
    <property type="entry name" value="Peptidase_M48"/>
    <property type="match status" value="1"/>
</dbReference>
<evidence type="ECO:0000256" key="4">
    <source>
        <dbReference type="ARBA" id="ARBA00022764"/>
    </source>
</evidence>
<feature type="binding site" evidence="8">
    <location>
        <position position="140"/>
    </location>
    <ligand>
        <name>Zn(2+)</name>
        <dbReference type="ChEBI" id="CHEBI:29105"/>
        <note>catalytic</note>
    </ligand>
</feature>
<dbReference type="Gene3D" id="1.25.40.10">
    <property type="entry name" value="Tetratricopeptide repeat domain"/>
    <property type="match status" value="1"/>
</dbReference>
<comment type="cofactor">
    <cofactor evidence="8">
        <name>Zn(2+)</name>
        <dbReference type="ChEBI" id="CHEBI:29105"/>
    </cofactor>
    <text evidence="8">Binds 1 zinc ion per subunit.</text>
</comment>